<feature type="signal peptide" evidence="1">
    <location>
        <begin position="1"/>
        <end position="29"/>
    </location>
</feature>
<evidence type="ECO:0000313" key="4">
    <source>
        <dbReference type="Proteomes" id="UP000525389"/>
    </source>
</evidence>
<dbReference type="Gene3D" id="3.40.50.300">
    <property type="entry name" value="P-loop containing nucleotide triphosphate hydrolases"/>
    <property type="match status" value="1"/>
</dbReference>
<dbReference type="AlphaFoldDB" id="A0A7W8GER4"/>
<dbReference type="SUPFAM" id="SSF52540">
    <property type="entry name" value="P-loop containing nucleoside triphosphate hydrolases"/>
    <property type="match status" value="1"/>
</dbReference>
<dbReference type="PANTHER" id="PTHR20953:SF3">
    <property type="entry name" value="P-LOOP CONTAINING NUCLEOSIDE TRIPHOSPHATE HYDROLASES SUPERFAMILY PROTEIN"/>
    <property type="match status" value="1"/>
</dbReference>
<dbReference type="Proteomes" id="UP000525389">
    <property type="component" value="Unassembled WGS sequence"/>
</dbReference>
<dbReference type="SUPFAM" id="SSF53955">
    <property type="entry name" value="Lysozyme-like"/>
    <property type="match status" value="1"/>
</dbReference>
<comment type="caution">
    <text evidence="3">The sequence shown here is derived from an EMBL/GenBank/DDBJ whole genome shotgun (WGS) entry which is preliminary data.</text>
</comment>
<dbReference type="CDD" id="cd00254">
    <property type="entry name" value="LT-like"/>
    <property type="match status" value="1"/>
</dbReference>
<dbReference type="InterPro" id="IPR027417">
    <property type="entry name" value="P-loop_NTPase"/>
</dbReference>
<proteinExistence type="predicted"/>
<keyword evidence="1" id="KW-0732">Signal</keyword>
<name>A0A7W8GER4_9DEIO</name>
<dbReference type="Pfam" id="PF01464">
    <property type="entry name" value="SLT"/>
    <property type="match status" value="1"/>
</dbReference>
<dbReference type="InterPro" id="IPR008258">
    <property type="entry name" value="Transglycosylase_SLT_dom_1"/>
</dbReference>
<dbReference type="RefSeq" id="WP_221269700.1">
    <property type="nucleotide sequence ID" value="NZ_JACHFN010000005.1"/>
</dbReference>
<accession>A0A7W8GER4</accession>
<feature type="chain" id="PRO_5031089258" evidence="1">
    <location>
        <begin position="30"/>
        <end position="476"/>
    </location>
</feature>
<evidence type="ECO:0000313" key="3">
    <source>
        <dbReference type="EMBL" id="MBB5234205.1"/>
    </source>
</evidence>
<evidence type="ECO:0000259" key="2">
    <source>
        <dbReference type="Pfam" id="PF01464"/>
    </source>
</evidence>
<evidence type="ECO:0000256" key="1">
    <source>
        <dbReference type="SAM" id="SignalP"/>
    </source>
</evidence>
<protein>
    <submittedName>
        <fullName evidence="3">Stage III sporulation protein SpoIIIAA</fullName>
    </submittedName>
</protein>
<dbReference type="EMBL" id="JACHFN010000005">
    <property type="protein sequence ID" value="MBB5234205.1"/>
    <property type="molecule type" value="Genomic_DNA"/>
</dbReference>
<gene>
    <name evidence="3" type="ORF">HNQ09_001643</name>
</gene>
<dbReference type="PANTHER" id="PTHR20953">
    <property type="entry name" value="KINASE-RELATED"/>
    <property type="match status" value="1"/>
</dbReference>
<sequence length="476" mass="51715">MTVNFPAKFTRKWALIGGVISAFSGSAQACGVIPQNLHGWTVYHAGRFGLDPDLLVSLIWVESRFCPRAVSPKGALGLGQLMPGTARDLGVTDPLDPRQNLYGAAKYLRRQWDTFKDWPLALAAYNAGPGNVMAAGGGTQHSGDPELRGKSARNIPGFEAGSGPFPGGERMTVVDLTRPEEYQMVLDSLPEELQVYLAGRMHLVDDIALDVGQHFAVLMDDLSVTFPRVVTEADLMRVLNRVGRPRADGRQGIPGTLHRYSTATNAAGQYTSISIRVGRYLMGMLEPLRKEIEAAQGIAIVGEPFSGKTATLRDCMRIRTEIQGKRLSVADTSDELLGPGVIPHACVGVAKRVSVGDPSRQRAMIAYALQNNSPRELLTDEIGPRDDVPLVVEYANKGVLFDATLHARNTAQAFTNLTYRPLWGLDANKQVVSTPIFSLIIEVLSKGVYRVIDDVPGAVDAWLRGDEIQGRMMQAA</sequence>
<dbReference type="Gene3D" id="1.10.530.10">
    <property type="match status" value="1"/>
</dbReference>
<feature type="domain" description="Transglycosylase SLT" evidence="2">
    <location>
        <begin position="45"/>
        <end position="142"/>
    </location>
</feature>
<organism evidence="3 4">
    <name type="scientific">Deinococcus budaensis</name>
    <dbReference type="NCBI Taxonomy" id="1665626"/>
    <lineage>
        <taxon>Bacteria</taxon>
        <taxon>Thermotogati</taxon>
        <taxon>Deinococcota</taxon>
        <taxon>Deinococci</taxon>
        <taxon>Deinococcales</taxon>
        <taxon>Deinococcaceae</taxon>
        <taxon>Deinococcus</taxon>
    </lineage>
</organism>
<keyword evidence="4" id="KW-1185">Reference proteome</keyword>
<dbReference type="InterPro" id="IPR023346">
    <property type="entry name" value="Lysozyme-like_dom_sf"/>
</dbReference>
<reference evidence="3 4" key="1">
    <citation type="submission" date="2020-08" db="EMBL/GenBank/DDBJ databases">
        <title>Genomic Encyclopedia of Type Strains, Phase IV (KMG-IV): sequencing the most valuable type-strain genomes for metagenomic binning, comparative biology and taxonomic classification.</title>
        <authorList>
            <person name="Goeker M."/>
        </authorList>
    </citation>
    <scope>NUCLEOTIDE SEQUENCE [LARGE SCALE GENOMIC DNA]</scope>
    <source>
        <strain evidence="3 4">DSM 101791</strain>
    </source>
</reference>